<protein>
    <submittedName>
        <fullName evidence="2">Uncharacterized protein</fullName>
    </submittedName>
</protein>
<keyword evidence="3" id="KW-1185">Reference proteome</keyword>
<dbReference type="EMBL" id="NJES01000219">
    <property type="protein sequence ID" value="PHH75395.1"/>
    <property type="molecule type" value="Genomic_DNA"/>
</dbReference>
<name>A0A2C5Z0Q9_9HYPO</name>
<feature type="region of interest" description="Disordered" evidence="1">
    <location>
        <begin position="29"/>
        <end position="75"/>
    </location>
</feature>
<dbReference type="Proteomes" id="UP000226431">
    <property type="component" value="Unassembled WGS sequence"/>
</dbReference>
<evidence type="ECO:0000313" key="3">
    <source>
        <dbReference type="Proteomes" id="UP000226431"/>
    </source>
</evidence>
<comment type="caution">
    <text evidence="2">The sequence shown here is derived from an EMBL/GenBank/DDBJ whole genome shotgun (WGS) entry which is preliminary data.</text>
</comment>
<gene>
    <name evidence="2" type="ORF">CDD80_2402</name>
</gene>
<organism evidence="2 3">
    <name type="scientific">Ophiocordyceps camponoti-rufipedis</name>
    <dbReference type="NCBI Taxonomy" id="2004952"/>
    <lineage>
        <taxon>Eukaryota</taxon>
        <taxon>Fungi</taxon>
        <taxon>Dikarya</taxon>
        <taxon>Ascomycota</taxon>
        <taxon>Pezizomycotina</taxon>
        <taxon>Sordariomycetes</taxon>
        <taxon>Hypocreomycetidae</taxon>
        <taxon>Hypocreales</taxon>
        <taxon>Ophiocordycipitaceae</taxon>
        <taxon>Ophiocordyceps</taxon>
    </lineage>
</organism>
<evidence type="ECO:0000313" key="2">
    <source>
        <dbReference type="EMBL" id="PHH75395.1"/>
    </source>
</evidence>
<evidence type="ECO:0000256" key="1">
    <source>
        <dbReference type="SAM" id="MobiDB-lite"/>
    </source>
</evidence>
<accession>A0A2C5Z0Q9</accession>
<proteinExistence type="predicted"/>
<reference evidence="2 3" key="1">
    <citation type="submission" date="2017-06" db="EMBL/GenBank/DDBJ databases">
        <title>Ant-infecting Ophiocordyceps genomes reveal a high diversity of potential behavioral manipulation genes and a possible major role for enterotoxins.</title>
        <authorList>
            <person name="De Bekker C."/>
            <person name="Evans H.C."/>
            <person name="Brachmann A."/>
            <person name="Hughes D.P."/>
        </authorList>
    </citation>
    <scope>NUCLEOTIDE SEQUENCE [LARGE SCALE GENOMIC DNA]</scope>
    <source>
        <strain evidence="2 3">Map16</strain>
    </source>
</reference>
<dbReference type="OrthoDB" id="5229184at2759"/>
<sequence>MIFNLILLPLVLASPTLNRRQLIARGAAGGSSGLDLQLNNPASSESSNQSNSQDSSALDHQHNSQGSSASTDHLDSRTVLALTSPPISGYEPVQVARDLNKFVMDPSFVQTHGINQNGNTQSSGDSGTAGGSNCQSSCTANPSCESFVETRGSSAESFSDDECLFFNAIIQPKDIVPRTDGPHDTLIAAYNKKQD</sequence>
<dbReference type="AlphaFoldDB" id="A0A2C5Z0Q9"/>
<feature type="region of interest" description="Disordered" evidence="1">
    <location>
        <begin position="112"/>
        <end position="135"/>
    </location>
</feature>
<feature type="compositionally biased region" description="Low complexity" evidence="1">
    <location>
        <begin position="43"/>
        <end position="56"/>
    </location>
</feature>